<evidence type="ECO:0000313" key="2">
    <source>
        <dbReference type="EMBL" id="BAH43220.1"/>
    </source>
</evidence>
<keyword evidence="3" id="KW-1185">Reference proteome</keyword>
<protein>
    <submittedName>
        <fullName evidence="2">Uncharacterized protein</fullName>
    </submittedName>
</protein>
<keyword evidence="1" id="KW-0812">Transmembrane</keyword>
<keyword evidence="1" id="KW-1133">Transmembrane helix</keyword>
<dbReference type="Proteomes" id="UP000001877">
    <property type="component" value="Chromosome"/>
</dbReference>
<gene>
    <name evidence="2" type="ordered locus">BBR47_22430</name>
</gene>
<evidence type="ECO:0000256" key="1">
    <source>
        <dbReference type="SAM" id="Phobius"/>
    </source>
</evidence>
<feature type="transmembrane region" description="Helical" evidence="1">
    <location>
        <begin position="20"/>
        <end position="42"/>
    </location>
</feature>
<organism evidence="2 3">
    <name type="scientific">Brevibacillus brevis (strain 47 / JCM 6285 / NBRC 100599)</name>
    <dbReference type="NCBI Taxonomy" id="358681"/>
    <lineage>
        <taxon>Bacteria</taxon>
        <taxon>Bacillati</taxon>
        <taxon>Bacillota</taxon>
        <taxon>Bacilli</taxon>
        <taxon>Bacillales</taxon>
        <taxon>Paenibacillaceae</taxon>
        <taxon>Brevibacillus</taxon>
    </lineage>
</organism>
<sequence length="44" mass="4950">MAQESEGIFMEDMKKLKRMLLVTSSLGFAVFAMVVVTEIVRISL</sequence>
<dbReference type="KEGG" id="bbe:BBR47_22430"/>
<accession>C0ZBR1</accession>
<keyword evidence="1" id="KW-0472">Membrane</keyword>
<name>C0ZBR1_BREBN</name>
<dbReference type="HOGENOM" id="CLU_217873_0_0_9"/>
<evidence type="ECO:0000313" key="3">
    <source>
        <dbReference type="Proteomes" id="UP000001877"/>
    </source>
</evidence>
<proteinExistence type="predicted"/>
<dbReference type="EMBL" id="AP008955">
    <property type="protein sequence ID" value="BAH43220.1"/>
    <property type="molecule type" value="Genomic_DNA"/>
</dbReference>
<dbReference type="STRING" id="358681.BBR47_22430"/>
<reference evidence="2 3" key="1">
    <citation type="submission" date="2005-03" db="EMBL/GenBank/DDBJ databases">
        <title>Brevibacillus brevis strain 47, complete genome.</title>
        <authorList>
            <person name="Hosoyama A."/>
            <person name="Yamada R."/>
            <person name="Hongo Y."/>
            <person name="Terui Y."/>
            <person name="Ankai A."/>
            <person name="Masuyama W."/>
            <person name="Sekiguchi M."/>
            <person name="Takeda T."/>
            <person name="Asano K."/>
            <person name="Ohji S."/>
            <person name="Ichikawa N."/>
            <person name="Narita S."/>
            <person name="Aoki N."/>
            <person name="Miura H."/>
            <person name="Matsushita S."/>
            <person name="Sekigawa T."/>
            <person name="Yamagata H."/>
            <person name="Yoshikawa H."/>
            <person name="Udaka S."/>
            <person name="Tanikawa S."/>
            <person name="Fujita N."/>
        </authorList>
    </citation>
    <scope>NUCLEOTIDE SEQUENCE [LARGE SCALE GENOMIC DNA]</scope>
    <source>
        <strain evidence="3">47 / JCM 6285 / NBRC 100599</strain>
    </source>
</reference>
<dbReference type="AlphaFoldDB" id="C0ZBR1"/>